<dbReference type="CDD" id="cd13778">
    <property type="entry name" value="Aar2_C"/>
    <property type="match status" value="1"/>
</dbReference>
<dbReference type="EMBL" id="HG316461">
    <property type="protein sequence ID" value="CDF90768.1"/>
    <property type="molecule type" value="Genomic_DNA"/>
</dbReference>
<dbReference type="Pfam" id="PF05282">
    <property type="entry name" value="AAR2"/>
    <property type="match status" value="1"/>
</dbReference>
<dbReference type="InterPro" id="IPR038514">
    <property type="entry name" value="AAR2_C_sf"/>
</dbReference>
<dbReference type="InterPro" id="IPR033648">
    <property type="entry name" value="AAR2_C"/>
</dbReference>
<dbReference type="Pfam" id="PF20981">
    <property type="entry name" value="AAR2_1st"/>
    <property type="match status" value="1"/>
</dbReference>
<evidence type="ECO:0000259" key="2">
    <source>
        <dbReference type="Pfam" id="PF05282"/>
    </source>
</evidence>
<comment type="similarity">
    <text evidence="1">Belongs to the AAR2 family.</text>
</comment>
<name>A0A8J2X372_ZYGB2</name>
<evidence type="ECO:0000313" key="4">
    <source>
        <dbReference type="EMBL" id="CDF90768.1"/>
    </source>
</evidence>
<dbReference type="Gene3D" id="2.60.34.20">
    <property type="match status" value="1"/>
</dbReference>
<feature type="domain" description="AAR2 C-terminal" evidence="2">
    <location>
        <begin position="167"/>
        <end position="278"/>
    </location>
</feature>
<dbReference type="InterPro" id="IPR007946">
    <property type="entry name" value="AAR2"/>
</dbReference>
<dbReference type="InterPro" id="IPR038516">
    <property type="entry name" value="AAR2_N_sf"/>
</dbReference>
<protein>
    <submittedName>
        <fullName evidence="4">ZYBA0S08-02564g1_1</fullName>
    </submittedName>
</protein>
<dbReference type="Gene3D" id="1.25.40.550">
    <property type="entry name" value="Aar2, C-terminal domain-like"/>
    <property type="match status" value="1"/>
</dbReference>
<dbReference type="Proteomes" id="UP000019375">
    <property type="component" value="Unassembled WGS sequence"/>
</dbReference>
<feature type="domain" description="AAR2 N-terminal" evidence="3">
    <location>
        <begin position="11"/>
        <end position="119"/>
    </location>
</feature>
<proteinExistence type="inferred from homology"/>
<gene>
    <name evidence="4" type="ORF">BN860_02564g</name>
</gene>
<dbReference type="OrthoDB" id="201752at2759"/>
<dbReference type="PANTHER" id="PTHR12689">
    <property type="entry name" value="A1 CISTRON SPLICING FACTOR AAR2-RELATED"/>
    <property type="match status" value="1"/>
</dbReference>
<sequence length="325" mass="37514">MNTLIYGSISPIDVVVGIDNATFQLRKGQPFAGIKNIPPGIHVVHWGDDSMRYGYWFDSKQKYYIRYNEAFELVKLTDDAAHDLGAASHLQFMVPCPDDESWRDLSRYVSQEQVHSITGDATGYADSSMTSLEEAELLHETLSRGHEARTATTGTEPKFHYHPIKFKSRQAIRSDHRQEDFLDKSYYLNDVLLSQFYGHRFDRLLGELQFAFLNAMVFGNYGSSLQWHSFIELICLSSRVSADTIARLDKVLALQLESLQQEYVDFLLSPTVWDRILYKSFHGDQLRHTRQALEHRAPDLLEEVIDDDNDEFEPTIVSGVYYRQR</sequence>
<dbReference type="InterPro" id="IPR033647">
    <property type="entry name" value="Aar2_N"/>
</dbReference>
<reference evidence="5" key="1">
    <citation type="journal article" date="2013" name="Genome Announc.">
        <title>Genome sequence of the food spoilage yeast Zygosaccharomyces bailii CLIB 213(T).</title>
        <authorList>
            <person name="Galeote V."/>
            <person name="Bigey F."/>
            <person name="Devillers H."/>
            <person name="Neuveglise C."/>
            <person name="Dequin S."/>
        </authorList>
    </citation>
    <scope>NUCLEOTIDE SEQUENCE [LARGE SCALE GENOMIC DNA]</scope>
    <source>
        <strain evidence="5">CLIB 213 / ATCC 58445 / CBS 680 / CCRC 21525 / NBRC 1098 / NCYC 1416 / NRRL Y-2227</strain>
    </source>
</reference>
<evidence type="ECO:0000256" key="1">
    <source>
        <dbReference type="ARBA" id="ARBA00006281"/>
    </source>
</evidence>
<keyword evidence="5" id="KW-1185">Reference proteome</keyword>
<dbReference type="AlphaFoldDB" id="A0A8J2X372"/>
<organism evidence="4 5">
    <name type="scientific">Zygosaccharomyces bailii (strain CLIB 213 / ATCC 58445 / CBS 680 / BCRC 21525 / NBRC 1098 / NCYC 1416 / NRRL Y-2227)</name>
    <dbReference type="NCBI Taxonomy" id="1333698"/>
    <lineage>
        <taxon>Eukaryota</taxon>
        <taxon>Fungi</taxon>
        <taxon>Dikarya</taxon>
        <taxon>Ascomycota</taxon>
        <taxon>Saccharomycotina</taxon>
        <taxon>Saccharomycetes</taxon>
        <taxon>Saccharomycetales</taxon>
        <taxon>Saccharomycetaceae</taxon>
        <taxon>Zygosaccharomyces</taxon>
    </lineage>
</organism>
<evidence type="ECO:0000259" key="3">
    <source>
        <dbReference type="Pfam" id="PF20981"/>
    </source>
</evidence>
<accession>A0A8J2X372</accession>
<dbReference type="PANTHER" id="PTHR12689:SF4">
    <property type="entry name" value="PROTEIN AAR2 HOMOLOG"/>
    <property type="match status" value="1"/>
</dbReference>
<dbReference type="CDD" id="cd13777">
    <property type="entry name" value="Aar2_N"/>
    <property type="match status" value="1"/>
</dbReference>
<dbReference type="GO" id="GO:0000244">
    <property type="term" value="P:spliceosomal tri-snRNP complex assembly"/>
    <property type="evidence" value="ECO:0007669"/>
    <property type="project" value="TreeGrafter"/>
</dbReference>
<evidence type="ECO:0000313" key="5">
    <source>
        <dbReference type="Proteomes" id="UP000019375"/>
    </source>
</evidence>